<proteinExistence type="inferred from homology"/>
<comment type="subcellular location">
    <subcellularLocation>
        <location evidence="1">Membrane</location>
        <topology evidence="1">Multi-pass membrane protein</topology>
    </subcellularLocation>
</comment>
<accession>A0ABS4JR93</accession>
<gene>
    <name evidence="7" type="ORF">J2Z79_001455</name>
</gene>
<sequence length="311" mass="34598">MHALELALFFLFVVFATWLDLFVLHKDDHEIGLKEAAVTSLAWIILALLFSGYVYFRYGTELWMQYIAGYTMEKALSVDNLFVIATIFGFFGIRGGLQHRALAWGVIGAVVMRSILIFLGVEAVERFTWLLPVFGVFLLVTGFKMLRHSDDEGAKSLEENRIYKLVSRVLPVYAGYDGHAIITRKSGRWQLTLLGMSIVMVEATDLLFAVDSIPAVMGISQDFFIVLTSNIFAILGLRALYFLLAGILDKFRYLSVGLALVLLFIGGKMLAIPFGYHVETWISLTVVLGTIATAIAASLLIPEKTPPQQAD</sequence>
<dbReference type="EMBL" id="JAGGLG010000009">
    <property type="protein sequence ID" value="MBP2018056.1"/>
    <property type="molecule type" value="Genomic_DNA"/>
</dbReference>
<keyword evidence="3 6" id="KW-0812">Transmembrane</keyword>
<evidence type="ECO:0000313" key="7">
    <source>
        <dbReference type="EMBL" id="MBP2018056.1"/>
    </source>
</evidence>
<feature type="transmembrane region" description="Helical" evidence="6">
    <location>
        <begin position="76"/>
        <end position="94"/>
    </location>
</feature>
<feature type="transmembrane region" description="Helical" evidence="6">
    <location>
        <begin position="6"/>
        <end position="24"/>
    </location>
</feature>
<dbReference type="PANTHER" id="PTHR30238">
    <property type="entry name" value="MEMBRANE BOUND PREDICTED REDOX MODULATOR"/>
    <property type="match status" value="1"/>
</dbReference>
<evidence type="ECO:0000256" key="1">
    <source>
        <dbReference type="ARBA" id="ARBA00004141"/>
    </source>
</evidence>
<evidence type="ECO:0000256" key="6">
    <source>
        <dbReference type="SAM" id="Phobius"/>
    </source>
</evidence>
<comment type="caution">
    <text evidence="7">The sequence shown here is derived from an EMBL/GenBank/DDBJ whole genome shotgun (WGS) entry which is preliminary data.</text>
</comment>
<feature type="transmembrane region" description="Helical" evidence="6">
    <location>
        <begin position="36"/>
        <end position="56"/>
    </location>
</feature>
<feature type="transmembrane region" description="Helical" evidence="6">
    <location>
        <begin position="223"/>
        <end position="244"/>
    </location>
</feature>
<dbReference type="NCBIfam" id="TIGR03718">
    <property type="entry name" value="R_switched_Alx"/>
    <property type="match status" value="1"/>
</dbReference>
<organism evidence="7 8">
    <name type="scientific">Symbiobacterium terraclitae</name>
    <dbReference type="NCBI Taxonomy" id="557451"/>
    <lineage>
        <taxon>Bacteria</taxon>
        <taxon>Bacillati</taxon>
        <taxon>Bacillota</taxon>
        <taxon>Clostridia</taxon>
        <taxon>Eubacteriales</taxon>
        <taxon>Symbiobacteriaceae</taxon>
        <taxon>Symbiobacterium</taxon>
    </lineage>
</organism>
<keyword evidence="8" id="KW-1185">Reference proteome</keyword>
<dbReference type="Pfam" id="PF03741">
    <property type="entry name" value="TerC"/>
    <property type="match status" value="1"/>
</dbReference>
<evidence type="ECO:0000256" key="4">
    <source>
        <dbReference type="ARBA" id="ARBA00022989"/>
    </source>
</evidence>
<protein>
    <submittedName>
        <fullName evidence="7">Tellurite resistance protein TerC</fullName>
    </submittedName>
</protein>
<dbReference type="InterPro" id="IPR022369">
    <property type="entry name" value="Integral_membrane_TerC_rswitch"/>
</dbReference>
<reference evidence="7 8" key="1">
    <citation type="submission" date="2021-03" db="EMBL/GenBank/DDBJ databases">
        <title>Genomic Encyclopedia of Type Strains, Phase IV (KMG-IV): sequencing the most valuable type-strain genomes for metagenomic binning, comparative biology and taxonomic classification.</title>
        <authorList>
            <person name="Goeker M."/>
        </authorList>
    </citation>
    <scope>NUCLEOTIDE SEQUENCE [LARGE SCALE GENOMIC DNA]</scope>
    <source>
        <strain evidence="7 8">DSM 27138</strain>
    </source>
</reference>
<feature type="transmembrane region" description="Helical" evidence="6">
    <location>
        <begin position="256"/>
        <end position="275"/>
    </location>
</feature>
<keyword evidence="5 6" id="KW-0472">Membrane</keyword>
<feature type="transmembrane region" description="Helical" evidence="6">
    <location>
        <begin position="127"/>
        <end position="146"/>
    </location>
</feature>
<dbReference type="InterPro" id="IPR005496">
    <property type="entry name" value="Integral_membrane_TerC"/>
</dbReference>
<evidence type="ECO:0000256" key="5">
    <source>
        <dbReference type="ARBA" id="ARBA00023136"/>
    </source>
</evidence>
<dbReference type="PANTHER" id="PTHR30238:SF0">
    <property type="entry name" value="THYLAKOID MEMBRANE PROTEIN TERC, CHLOROPLASTIC"/>
    <property type="match status" value="1"/>
</dbReference>
<feature type="transmembrane region" description="Helical" evidence="6">
    <location>
        <begin position="191"/>
        <end position="217"/>
    </location>
</feature>
<evidence type="ECO:0000256" key="2">
    <source>
        <dbReference type="ARBA" id="ARBA00007511"/>
    </source>
</evidence>
<feature type="transmembrane region" description="Helical" evidence="6">
    <location>
        <begin position="281"/>
        <end position="301"/>
    </location>
</feature>
<feature type="transmembrane region" description="Helical" evidence="6">
    <location>
        <begin position="101"/>
        <end position="121"/>
    </location>
</feature>
<comment type="similarity">
    <text evidence="2">Belongs to the TerC family.</text>
</comment>
<evidence type="ECO:0000313" key="8">
    <source>
        <dbReference type="Proteomes" id="UP001519289"/>
    </source>
</evidence>
<dbReference type="Proteomes" id="UP001519289">
    <property type="component" value="Unassembled WGS sequence"/>
</dbReference>
<name>A0ABS4JR93_9FIRM</name>
<keyword evidence="4 6" id="KW-1133">Transmembrane helix</keyword>
<dbReference type="RefSeq" id="WP_209466192.1">
    <property type="nucleotide sequence ID" value="NZ_JAGGLG010000009.1"/>
</dbReference>
<evidence type="ECO:0000256" key="3">
    <source>
        <dbReference type="ARBA" id="ARBA00022692"/>
    </source>
</evidence>